<dbReference type="PRINTS" id="PR00411">
    <property type="entry name" value="PNDRDTASEI"/>
</dbReference>
<feature type="binding site" evidence="5">
    <location>
        <position position="270"/>
    </location>
    <ligand>
        <name>NAD(+)</name>
        <dbReference type="ChEBI" id="CHEBI:57540"/>
    </ligand>
</feature>
<evidence type="ECO:0000256" key="2">
    <source>
        <dbReference type="ARBA" id="ARBA00022630"/>
    </source>
</evidence>
<evidence type="ECO:0000256" key="1">
    <source>
        <dbReference type="ARBA" id="ARBA00007532"/>
    </source>
</evidence>
<feature type="binding site" evidence="5">
    <location>
        <position position="52"/>
    </location>
    <ligand>
        <name>FAD</name>
        <dbReference type="ChEBI" id="CHEBI:57692"/>
    </ligand>
</feature>
<dbReference type="PANTHER" id="PTHR43014:SF4">
    <property type="entry name" value="PYRIDINE NUCLEOTIDE-DISULFIDE OXIDOREDUCTASE RCLA-RELATED"/>
    <property type="match status" value="1"/>
</dbReference>
<dbReference type="EC" id="1.8.1.4" evidence="9"/>
<evidence type="ECO:0000256" key="3">
    <source>
        <dbReference type="ARBA" id="ARBA00022827"/>
    </source>
</evidence>
<evidence type="ECO:0000256" key="6">
    <source>
        <dbReference type="PIRSR" id="PIRSR000350-4"/>
    </source>
</evidence>
<feature type="active site" description="Proton acceptor" evidence="4">
    <location>
        <position position="454"/>
    </location>
</feature>
<sequence>MEVRKVDVAIIGAGTAGLGAYRAAKAHTDSVVMIEGGPYGTTCARVGCMPSKLLIAAAETAHHARDTAPFGVNVSGEVTVDGRAVMDRVRRERDRFVSFVIESVDGIPDTDKLRGYARFADANTLIVDEEIRVEADKIVIASGSRPTYPAFFEAAGDRLVINDDVFEWETLPESVALFGPGVIGLELGQALHRLGVRLRIFGVGGALGPLQDPTIRDYAEQAFNDELYVDPDATVESIERDGDSVIITFIERGTGERLTERFDYLLAATGRRPNIDGLDIEAAHLTLDARGVPVYNRHTLQCRNDQDSPSHVFIAGDVNHELPLLHEASDEGRIAGDNAGRYPDVRAGHRRTPLGVVFSDPQIATVGMSYPQLEARYGDCECFAVGEVSFEGQGRSRVMRMNKGLMHVYAEQGSGLFLGAEIFGPRAEHLGHLLAWAHQQRLTVSEMLEMPFYHPVVEEGLRTALRDLNAKLQLGPAIVERCMECGPGD</sequence>
<dbReference type="SUPFAM" id="SSF51905">
    <property type="entry name" value="FAD/NAD(P)-binding domain"/>
    <property type="match status" value="1"/>
</dbReference>
<comment type="similarity">
    <text evidence="1">Belongs to the class-I pyridine nucleotide-disulfide oxidoreductase family.</text>
</comment>
<comment type="caution">
    <text evidence="9">The sequence shown here is derived from an EMBL/GenBank/DDBJ whole genome shotgun (WGS) entry which is preliminary data.</text>
</comment>
<dbReference type="AlphaFoldDB" id="A0A9X3B4D4"/>
<keyword evidence="5" id="KW-0520">NAD</keyword>
<gene>
    <name evidence="9" type="ORF">KZO87_01860</name>
</gene>
<dbReference type="SUPFAM" id="SSF55424">
    <property type="entry name" value="FAD/NAD-linked reductases, dimerisation (C-terminal) domain"/>
    <property type="match status" value="1"/>
</dbReference>
<reference evidence="9" key="1">
    <citation type="submission" date="2021-07" db="EMBL/GenBank/DDBJ databases">
        <authorList>
            <person name="Luelf R.H."/>
        </authorList>
    </citation>
    <scope>NUCLEOTIDE SEQUENCE</scope>
    <source>
        <strain evidence="9">TMW 2.2304</strain>
    </source>
</reference>
<reference evidence="9" key="2">
    <citation type="journal article" date="2022" name="Syst. Appl. Microbiol.">
        <title>Chromohalobacter moromii sp. nov., a moderately halophilic bacterium isolated from lupine-based moromi fermentation.</title>
        <authorList>
            <person name="Lulf R.H."/>
            <person name="Hilgarth M."/>
            <person name="Ehrmann M.A."/>
        </authorList>
    </citation>
    <scope>NUCLEOTIDE SEQUENCE</scope>
    <source>
        <strain evidence="9">TMW 2.2304</strain>
    </source>
</reference>
<dbReference type="InterPro" id="IPR004099">
    <property type="entry name" value="Pyr_nucl-diS_OxRdtase_dimer"/>
</dbReference>
<keyword evidence="9" id="KW-0560">Oxidoreductase</keyword>
<dbReference type="EMBL" id="JAHXDE010000001">
    <property type="protein sequence ID" value="MCT8504118.1"/>
    <property type="molecule type" value="Genomic_DNA"/>
</dbReference>
<dbReference type="NCBIfam" id="NF004939">
    <property type="entry name" value="PRK06292.1-1"/>
    <property type="match status" value="1"/>
</dbReference>
<dbReference type="PANTHER" id="PTHR43014">
    <property type="entry name" value="MERCURIC REDUCTASE"/>
    <property type="match status" value="1"/>
</dbReference>
<dbReference type="RefSeq" id="WP_247639410.1">
    <property type="nucleotide sequence ID" value="NZ_JAHXCZ010000001.1"/>
</dbReference>
<dbReference type="InterPro" id="IPR036324">
    <property type="entry name" value="Mn/Fe_SOD_N_sf"/>
</dbReference>
<feature type="domain" description="FAD/NAD(P)-binding" evidence="8">
    <location>
        <begin position="7"/>
        <end position="332"/>
    </location>
</feature>
<evidence type="ECO:0000259" key="7">
    <source>
        <dbReference type="Pfam" id="PF02852"/>
    </source>
</evidence>
<dbReference type="Proteomes" id="UP001145353">
    <property type="component" value="Unassembled WGS sequence"/>
</dbReference>
<evidence type="ECO:0000313" key="9">
    <source>
        <dbReference type="EMBL" id="MCT8504118.1"/>
    </source>
</evidence>
<keyword evidence="5" id="KW-0547">Nucleotide-binding</keyword>
<dbReference type="GO" id="GO:0003955">
    <property type="term" value="F:NAD(P)H dehydrogenase (quinone) activity"/>
    <property type="evidence" value="ECO:0007669"/>
    <property type="project" value="TreeGrafter"/>
</dbReference>
<evidence type="ECO:0000313" key="10">
    <source>
        <dbReference type="Proteomes" id="UP001145353"/>
    </source>
</evidence>
<keyword evidence="3 5" id="KW-0274">FAD</keyword>
<dbReference type="InterPro" id="IPR001100">
    <property type="entry name" value="Pyr_nuc-diS_OxRdtase"/>
</dbReference>
<dbReference type="PIRSF" id="PIRSF000350">
    <property type="entry name" value="Mercury_reductase_MerA"/>
    <property type="match status" value="1"/>
</dbReference>
<dbReference type="Pfam" id="PF07992">
    <property type="entry name" value="Pyr_redox_2"/>
    <property type="match status" value="1"/>
</dbReference>
<dbReference type="Gene3D" id="1.10.287.990">
    <property type="entry name" value="Fe,Mn superoxide dismutase (SOD) domain"/>
    <property type="match status" value="1"/>
</dbReference>
<feature type="disulfide bond" description="Redox-active" evidence="6">
    <location>
        <begin position="43"/>
        <end position="48"/>
    </location>
</feature>
<keyword evidence="2" id="KW-0285">Flavoprotein</keyword>
<organism evidence="9 10">
    <name type="scientific">Chromohalobacter moromii</name>
    <dbReference type="NCBI Taxonomy" id="2860329"/>
    <lineage>
        <taxon>Bacteria</taxon>
        <taxon>Pseudomonadati</taxon>
        <taxon>Pseudomonadota</taxon>
        <taxon>Gammaproteobacteria</taxon>
        <taxon>Oceanospirillales</taxon>
        <taxon>Halomonadaceae</taxon>
        <taxon>Chromohalobacter</taxon>
    </lineage>
</organism>
<name>A0A9X3B4D4_9GAMM</name>
<proteinExistence type="inferred from homology"/>
<keyword evidence="10" id="KW-1185">Reference proteome</keyword>
<dbReference type="InterPro" id="IPR023753">
    <property type="entry name" value="FAD/NAD-binding_dom"/>
</dbReference>
<dbReference type="Pfam" id="PF02852">
    <property type="entry name" value="Pyr_redox_dim"/>
    <property type="match status" value="1"/>
</dbReference>
<protein>
    <submittedName>
        <fullName evidence="9">Dihydrolipoyl dehydrogenase</fullName>
        <ecNumber evidence="9">1.8.1.4</ecNumber>
    </submittedName>
</protein>
<dbReference type="InterPro" id="IPR036188">
    <property type="entry name" value="FAD/NAD-bd_sf"/>
</dbReference>
<dbReference type="GO" id="GO:0050660">
    <property type="term" value="F:flavin adenine dinucleotide binding"/>
    <property type="evidence" value="ECO:0007669"/>
    <property type="project" value="TreeGrafter"/>
</dbReference>
<dbReference type="PRINTS" id="PR00368">
    <property type="entry name" value="FADPNR"/>
</dbReference>
<feature type="domain" description="Pyridine nucleotide-disulphide oxidoreductase dimerisation" evidence="7">
    <location>
        <begin position="356"/>
        <end position="464"/>
    </location>
</feature>
<evidence type="ECO:0000256" key="4">
    <source>
        <dbReference type="PIRSR" id="PIRSR000350-2"/>
    </source>
</evidence>
<accession>A0A9X3B4D4</accession>
<feature type="binding site" evidence="5">
    <location>
        <position position="317"/>
    </location>
    <ligand>
        <name>FAD</name>
        <dbReference type="ChEBI" id="CHEBI:57692"/>
    </ligand>
</feature>
<evidence type="ECO:0000259" key="8">
    <source>
        <dbReference type="Pfam" id="PF07992"/>
    </source>
</evidence>
<feature type="binding site" evidence="5">
    <location>
        <begin position="179"/>
        <end position="186"/>
    </location>
    <ligand>
        <name>NAD(+)</name>
        <dbReference type="ChEBI" id="CHEBI:57540"/>
    </ligand>
</feature>
<dbReference type="Gene3D" id="3.30.390.30">
    <property type="match status" value="1"/>
</dbReference>
<dbReference type="InterPro" id="IPR016156">
    <property type="entry name" value="FAD/NAD-linked_Rdtase_dimer_sf"/>
</dbReference>
<dbReference type="GO" id="GO:0004148">
    <property type="term" value="F:dihydrolipoyl dehydrogenase (NADH) activity"/>
    <property type="evidence" value="ECO:0007669"/>
    <property type="project" value="UniProtKB-EC"/>
</dbReference>
<evidence type="ECO:0000256" key="5">
    <source>
        <dbReference type="PIRSR" id="PIRSR000350-3"/>
    </source>
</evidence>
<comment type="cofactor">
    <cofactor evidence="5">
        <name>FAD</name>
        <dbReference type="ChEBI" id="CHEBI:57692"/>
    </cofactor>
    <text evidence="5">Binds 1 FAD per subunit.</text>
</comment>
<dbReference type="Gene3D" id="3.50.50.60">
    <property type="entry name" value="FAD/NAD(P)-binding domain"/>
    <property type="match status" value="2"/>
</dbReference>